<proteinExistence type="predicted"/>
<evidence type="ECO:0000313" key="2">
    <source>
        <dbReference type="Proteomes" id="UP001189624"/>
    </source>
</evidence>
<evidence type="ECO:0000313" key="1">
    <source>
        <dbReference type="EMBL" id="CAJ1977989.1"/>
    </source>
</evidence>
<reference evidence="1" key="1">
    <citation type="submission" date="2023-10" db="EMBL/GenBank/DDBJ databases">
        <authorList>
            <person name="Domelevo Entfellner J.-B."/>
        </authorList>
    </citation>
    <scope>NUCLEOTIDE SEQUENCE</scope>
</reference>
<dbReference type="Gramene" id="rna-AYBTSS11_LOCUS30162">
    <property type="protein sequence ID" value="CAJ1977989.1"/>
    <property type="gene ID" value="gene-AYBTSS11_LOCUS30162"/>
</dbReference>
<sequence length="94" mass="10565">MAGTGMEVPHCGATNETLDELVGQDHVFKDPKGLEMRKGLRPKKTNSTEELLMGKAEAENTGHEGTLDKHEVTNWFMKNRAKEHTILKAYENLE</sequence>
<dbReference type="EMBL" id="OY731408">
    <property type="protein sequence ID" value="CAJ1977989.1"/>
    <property type="molecule type" value="Genomic_DNA"/>
</dbReference>
<gene>
    <name evidence="1" type="ORF">AYBTSS11_LOCUS30162</name>
</gene>
<dbReference type="AlphaFoldDB" id="A0AA87BA96"/>
<keyword evidence="2" id="KW-1185">Reference proteome</keyword>
<dbReference type="Proteomes" id="UP001189624">
    <property type="component" value="Chromosome 11"/>
</dbReference>
<protein>
    <submittedName>
        <fullName evidence="1">Uncharacterized protein</fullName>
    </submittedName>
</protein>
<name>A0AA87BA96_9FABA</name>
<accession>A0AA87BA96</accession>
<organism evidence="1 2">
    <name type="scientific">Sphenostylis stenocarpa</name>
    <dbReference type="NCBI Taxonomy" id="92480"/>
    <lineage>
        <taxon>Eukaryota</taxon>
        <taxon>Viridiplantae</taxon>
        <taxon>Streptophyta</taxon>
        <taxon>Embryophyta</taxon>
        <taxon>Tracheophyta</taxon>
        <taxon>Spermatophyta</taxon>
        <taxon>Magnoliopsida</taxon>
        <taxon>eudicotyledons</taxon>
        <taxon>Gunneridae</taxon>
        <taxon>Pentapetalae</taxon>
        <taxon>rosids</taxon>
        <taxon>fabids</taxon>
        <taxon>Fabales</taxon>
        <taxon>Fabaceae</taxon>
        <taxon>Papilionoideae</taxon>
        <taxon>50 kb inversion clade</taxon>
        <taxon>NPAAA clade</taxon>
        <taxon>indigoferoid/millettioid clade</taxon>
        <taxon>Phaseoleae</taxon>
        <taxon>Sphenostylis</taxon>
    </lineage>
</organism>